<dbReference type="InterPro" id="IPR049730">
    <property type="entry name" value="SNF2/RAD54-like_C"/>
</dbReference>
<dbReference type="Pfam" id="PF00271">
    <property type="entry name" value="Helicase_C"/>
    <property type="match status" value="1"/>
</dbReference>
<dbReference type="FunFam" id="3.40.50.10810:FF:000005">
    <property type="entry name" value="Photoperiod-independent early flowering 1"/>
    <property type="match status" value="1"/>
</dbReference>
<feature type="compositionally biased region" description="Basic and acidic residues" evidence="17">
    <location>
        <begin position="408"/>
        <end position="420"/>
    </location>
</feature>
<dbReference type="RefSeq" id="XP_064853267.1">
    <property type="nucleotide sequence ID" value="XM_064997195.1"/>
</dbReference>
<dbReference type="InterPro" id="IPR027417">
    <property type="entry name" value="P-loop_NTPase"/>
</dbReference>
<evidence type="ECO:0000256" key="8">
    <source>
        <dbReference type="ARBA" id="ARBA00022853"/>
    </source>
</evidence>
<feature type="compositionally biased region" description="Acidic residues" evidence="17">
    <location>
        <begin position="317"/>
        <end position="336"/>
    </location>
</feature>
<dbReference type="GO" id="GO:0016887">
    <property type="term" value="F:ATP hydrolysis activity"/>
    <property type="evidence" value="ECO:0007669"/>
    <property type="project" value="TreeGrafter"/>
</dbReference>
<comment type="caution">
    <text evidence="21">The sequence shown here is derived from an EMBL/GenBank/DDBJ whole genome shotgun (WGS) entry which is preliminary data.</text>
</comment>
<evidence type="ECO:0000256" key="10">
    <source>
        <dbReference type="ARBA" id="ARBA00023125"/>
    </source>
</evidence>
<feature type="compositionally biased region" description="Basic and acidic residues" evidence="17">
    <location>
        <begin position="540"/>
        <end position="564"/>
    </location>
</feature>
<reference evidence="21 22" key="1">
    <citation type="journal article" date="2023" name="Elife">
        <title>Identification of key yeast species and microbe-microbe interactions impacting larval growth of Drosophila in the wild.</title>
        <authorList>
            <person name="Mure A."/>
            <person name="Sugiura Y."/>
            <person name="Maeda R."/>
            <person name="Honda K."/>
            <person name="Sakurai N."/>
            <person name="Takahashi Y."/>
            <person name="Watada M."/>
            <person name="Katoh T."/>
            <person name="Gotoh A."/>
            <person name="Gotoh Y."/>
            <person name="Taniguchi I."/>
            <person name="Nakamura K."/>
            <person name="Hayashi T."/>
            <person name="Katayama T."/>
            <person name="Uemura T."/>
            <person name="Hattori Y."/>
        </authorList>
    </citation>
    <scope>NUCLEOTIDE SEQUENCE [LARGE SCALE GENOMIC DNA]</scope>
    <source>
        <strain evidence="21 22">SC-9</strain>
    </source>
</reference>
<dbReference type="PANTHER" id="PTHR45685">
    <property type="entry name" value="HELICASE SRCAP-RELATED"/>
    <property type="match status" value="1"/>
</dbReference>
<evidence type="ECO:0000256" key="13">
    <source>
        <dbReference type="ARBA" id="ARBA00023242"/>
    </source>
</evidence>
<dbReference type="Gene3D" id="1.20.120.850">
    <property type="entry name" value="SWI2/SNF2 ATPases, N-terminal domain"/>
    <property type="match status" value="1"/>
</dbReference>
<evidence type="ECO:0000256" key="4">
    <source>
        <dbReference type="ARBA" id="ARBA00022741"/>
    </source>
</evidence>
<keyword evidence="11" id="KW-0010">Activator</keyword>
<evidence type="ECO:0000313" key="22">
    <source>
        <dbReference type="Proteomes" id="UP001360560"/>
    </source>
</evidence>
<dbReference type="GO" id="GO:0003677">
    <property type="term" value="F:DNA binding"/>
    <property type="evidence" value="ECO:0007669"/>
    <property type="project" value="UniProtKB-KW"/>
</dbReference>
<feature type="compositionally biased region" description="Basic and acidic residues" evidence="17">
    <location>
        <begin position="18"/>
        <end position="28"/>
    </location>
</feature>
<evidence type="ECO:0000256" key="1">
    <source>
        <dbReference type="ARBA" id="ARBA00004123"/>
    </source>
</evidence>
<keyword evidence="4" id="KW-0547">Nucleotide-binding</keyword>
<evidence type="ECO:0000256" key="12">
    <source>
        <dbReference type="ARBA" id="ARBA00023163"/>
    </source>
</evidence>
<keyword evidence="22" id="KW-1185">Reference proteome</keyword>
<feature type="region of interest" description="Disordered" evidence="17">
    <location>
        <begin position="308"/>
        <end position="572"/>
    </location>
</feature>
<feature type="compositionally biased region" description="Acidic residues" evidence="17">
    <location>
        <begin position="1390"/>
        <end position="1399"/>
    </location>
</feature>
<feature type="compositionally biased region" description="Polar residues" evidence="17">
    <location>
        <begin position="1335"/>
        <end position="1349"/>
    </location>
</feature>
<dbReference type="GO" id="GO:0042393">
    <property type="term" value="F:histone binding"/>
    <property type="evidence" value="ECO:0007669"/>
    <property type="project" value="TreeGrafter"/>
</dbReference>
<dbReference type="SMART" id="SM00573">
    <property type="entry name" value="HSA"/>
    <property type="match status" value="1"/>
</dbReference>
<keyword evidence="12" id="KW-0804">Transcription</keyword>
<keyword evidence="9" id="KW-0805">Transcription regulation</keyword>
<feature type="domain" description="Helicase ATP-binding" evidence="18">
    <location>
        <begin position="594"/>
        <end position="759"/>
    </location>
</feature>
<evidence type="ECO:0000259" key="18">
    <source>
        <dbReference type="PROSITE" id="PS51192"/>
    </source>
</evidence>
<feature type="compositionally biased region" description="Acidic residues" evidence="17">
    <location>
        <begin position="382"/>
        <end position="394"/>
    </location>
</feature>
<organism evidence="21 22">
    <name type="scientific">Saccharomycopsis crataegensis</name>
    <dbReference type="NCBI Taxonomy" id="43959"/>
    <lineage>
        <taxon>Eukaryota</taxon>
        <taxon>Fungi</taxon>
        <taxon>Dikarya</taxon>
        <taxon>Ascomycota</taxon>
        <taxon>Saccharomycotina</taxon>
        <taxon>Saccharomycetes</taxon>
        <taxon>Saccharomycopsidaceae</taxon>
        <taxon>Saccharomycopsis</taxon>
    </lineage>
</organism>
<dbReference type="Gene3D" id="3.40.50.300">
    <property type="entry name" value="P-loop containing nucleotide triphosphate hydrolases"/>
    <property type="match status" value="1"/>
</dbReference>
<dbReference type="GO" id="GO:0006338">
    <property type="term" value="P:chromatin remodeling"/>
    <property type="evidence" value="ECO:0007669"/>
    <property type="project" value="TreeGrafter"/>
</dbReference>
<keyword evidence="7" id="KW-0067">ATP-binding</keyword>
<dbReference type="Gene3D" id="3.40.50.10810">
    <property type="entry name" value="Tandem AAA-ATPase domain"/>
    <property type="match status" value="1"/>
</dbReference>
<evidence type="ECO:0000313" key="21">
    <source>
        <dbReference type="EMBL" id="GMM36271.1"/>
    </source>
</evidence>
<evidence type="ECO:0000256" key="7">
    <source>
        <dbReference type="ARBA" id="ARBA00022840"/>
    </source>
</evidence>
<dbReference type="EC" id="3.6.4.12" evidence="3"/>
<keyword evidence="8" id="KW-0156">Chromatin regulator</keyword>
<dbReference type="SMART" id="SM00490">
    <property type="entry name" value="HELICc"/>
    <property type="match status" value="1"/>
</dbReference>
<evidence type="ECO:0000256" key="17">
    <source>
        <dbReference type="SAM" id="MobiDB-lite"/>
    </source>
</evidence>
<comment type="subcellular location">
    <subcellularLocation>
        <location evidence="1">Nucleus</location>
    </subcellularLocation>
</comment>
<evidence type="ECO:0000256" key="6">
    <source>
        <dbReference type="ARBA" id="ARBA00022806"/>
    </source>
</evidence>
<feature type="region of interest" description="Disordered" evidence="17">
    <location>
        <begin position="1"/>
        <end position="93"/>
    </location>
</feature>
<dbReference type="GO" id="GO:0000812">
    <property type="term" value="C:Swr1 complex"/>
    <property type="evidence" value="ECO:0007669"/>
    <property type="project" value="TreeGrafter"/>
</dbReference>
<dbReference type="Proteomes" id="UP001360560">
    <property type="component" value="Unassembled WGS sequence"/>
</dbReference>
<dbReference type="CDD" id="cd18793">
    <property type="entry name" value="SF2_C_SNF"/>
    <property type="match status" value="1"/>
</dbReference>
<keyword evidence="5" id="KW-0378">Hydrolase</keyword>
<dbReference type="PANTHER" id="PTHR45685:SF1">
    <property type="entry name" value="HELICASE SRCAP"/>
    <property type="match status" value="1"/>
</dbReference>
<evidence type="ECO:0000259" key="20">
    <source>
        <dbReference type="PROSITE" id="PS51204"/>
    </source>
</evidence>
<gene>
    <name evidence="21" type="ORF">DASC09_035960</name>
</gene>
<dbReference type="GO" id="GO:0003678">
    <property type="term" value="F:DNA helicase activity"/>
    <property type="evidence" value="ECO:0007669"/>
    <property type="project" value="UniProtKB-EC"/>
</dbReference>
<accession>A0AAV5QNX5</accession>
<feature type="compositionally biased region" description="Acidic residues" evidence="17">
    <location>
        <begin position="423"/>
        <end position="449"/>
    </location>
</feature>
<sequence length="1418" mass="162823">MKKRRTRSSAVDGVGNGEIDKVNNKPENGEPNTRFVDHAFKKNNNNNDDQEPPIVTRKLRSSDSFGNSFRNKSSDTSLKRINTSQDSSISNSHRKVKRIKLNFRAPPPTITHPDHVTRRSFPNLTEYLGSFKSFLDDDLSLEEYTSKVGDEIQLIKKIRNAINNQVLQIDPYTSKIIKHPKHKPPVDPFVTLPTTHDHLIAQGVKMSKIFHDQSRARINRTKKINSMVENYFKKLAGEKDREIRDHEKRMKKMARDTVTMVKRRWREVEKAYKIIVDKKRELEKIEEGKKTMNRMVLDSSLKAVGHAISGKAPSQEPESDSEVESDVDDSEIEEREDANSNVDLKPDNDDDDDDDSKLTQEELKKKYAFLDSYEMANNDKTNEEDDEKEIEEDGQGEKDIVVTEEDIERYKALDNDDHNSMLDSDESLSDSEEESDSDNETDSEDEAEDNGGGLASLFGDVINKDESDDDEVENYEDEEVKIGEDEDDHGSITEIEGVKSPLPKIEEVDDEDMRKKQTRTDDSDGIANSDDENEMNIVLADEKTKDEKPPKQEPLKEEISKEDDGSATIPDVPVPSLLRGTLRAYQKQGLNWLANLYNNNTNGILADEMGLGKTIQTISLISYLACEKQIWGPHLIVVPTSVMLNWEMEFKRFAPGFKVLTYYGNPQQRKEKRKGWNKADAFHVCITSYQLVLHDHQSFRRRRWEYMILDEAHNIKNFRTARWQALLNFNTNRRLLLTGTPLQNNLAELWSLLYFLMPSAKNVSNMPEGFASLDDFQQWFGRPVDKIIEGGSYEQDRETKETISKLHKVLRPYLLRRLKADVEKQMPLKYEHIIYCRLSKRQRFLYDDFMSRAQTKETLASGNFLSIINCLMQLRKVCNHPDLFEVRPILTSFAIENSIPGKFQKKLPSVVADVLKREINMDLLGYIFTNNEMNLTTSNSNSINKLNARKFLMKECQKLEELIANPIDSNYNDIGDFYKYYKYVEQKDALDHSRQTIYINDFRCSQKPVFGSNLLNLLHVDTFFNDTKYYLKKDNHILDDMIKPLSTRILSVKNSINSYAFVTPPIVTLDYKNQLIPEYVTERILEADPDVFSENSLHQPQMKLSIQFPDKNLLLYDSGKLQKLAKLLYDLKVNGHRALIFTQMTKVLDILEKFLNGLGYLYMRLDGATKIEDRQLLTEKFNRDPRITCFILSTRSGGLGINLTGADTVIFYDNDWNPAMDKQCQDRCHRIGQTRDVHIYRFVSEYTIEENIMRKSNYKRKLDNVVIQDGDFTTDYFGKLTLSDILGTESADGSKLLMGDGNIDSLAQAEDAEDAAAAKEAIKESELDVEDFDENASTAQSNNVQTNNNDKSKTGSPAVVASSDKSAIETPLMDTADENVDEGEVKEGDVDVDDEDEDDGMGHVDEYMLRFIEDGYYY</sequence>
<evidence type="ECO:0000256" key="5">
    <source>
        <dbReference type="ARBA" id="ARBA00022801"/>
    </source>
</evidence>
<evidence type="ECO:0000259" key="19">
    <source>
        <dbReference type="PROSITE" id="PS51194"/>
    </source>
</evidence>
<protein>
    <recommendedName>
        <fullName evidence="15">Helicase SWR1</fullName>
        <ecNumber evidence="3">3.6.4.12</ecNumber>
    </recommendedName>
    <alternativeName>
        <fullName evidence="16">Helicase swr1</fullName>
    </alternativeName>
</protein>
<dbReference type="Pfam" id="PF00176">
    <property type="entry name" value="SNF2-rel_dom"/>
    <property type="match status" value="1"/>
</dbReference>
<feature type="region of interest" description="Disordered" evidence="17">
    <location>
        <begin position="1327"/>
        <end position="1402"/>
    </location>
</feature>
<dbReference type="SMART" id="SM00487">
    <property type="entry name" value="DEXDc"/>
    <property type="match status" value="1"/>
</dbReference>
<evidence type="ECO:0000256" key="9">
    <source>
        <dbReference type="ARBA" id="ARBA00023015"/>
    </source>
</evidence>
<feature type="compositionally biased region" description="Polar residues" evidence="17">
    <location>
        <begin position="62"/>
        <end position="91"/>
    </location>
</feature>
<keyword evidence="13" id="KW-0539">Nucleus</keyword>
<keyword evidence="6" id="KW-0347">Helicase</keyword>
<dbReference type="InterPro" id="IPR000330">
    <property type="entry name" value="SNF2_N"/>
</dbReference>
<dbReference type="GeneID" id="90074246"/>
<dbReference type="InterPro" id="IPR014012">
    <property type="entry name" value="HSA_dom"/>
</dbReference>
<proteinExistence type="inferred from homology"/>
<evidence type="ECO:0000256" key="15">
    <source>
        <dbReference type="ARBA" id="ARBA00040599"/>
    </source>
</evidence>
<evidence type="ECO:0000256" key="2">
    <source>
        <dbReference type="ARBA" id="ARBA00009220"/>
    </source>
</evidence>
<evidence type="ECO:0000256" key="16">
    <source>
        <dbReference type="ARBA" id="ARBA00074297"/>
    </source>
</evidence>
<dbReference type="Pfam" id="PF07529">
    <property type="entry name" value="HSA"/>
    <property type="match status" value="1"/>
</dbReference>
<evidence type="ECO:0000256" key="14">
    <source>
        <dbReference type="ARBA" id="ARBA00037570"/>
    </source>
</evidence>
<feature type="domain" description="Helicase C-terminal" evidence="19">
    <location>
        <begin position="1123"/>
        <end position="1273"/>
    </location>
</feature>
<dbReference type="PROSITE" id="PS51204">
    <property type="entry name" value="HSA"/>
    <property type="match status" value="1"/>
</dbReference>
<comment type="similarity">
    <text evidence="2">Belongs to the SNF2/RAD54 helicase family. SWR1 subfamily.</text>
</comment>
<dbReference type="InterPro" id="IPR014001">
    <property type="entry name" value="Helicase_ATP-bd"/>
</dbReference>
<dbReference type="EMBL" id="BTFZ01000011">
    <property type="protein sequence ID" value="GMM36271.1"/>
    <property type="molecule type" value="Genomic_DNA"/>
</dbReference>
<dbReference type="SUPFAM" id="SSF52540">
    <property type="entry name" value="P-loop containing nucleoside triphosphate hydrolases"/>
    <property type="match status" value="2"/>
</dbReference>
<feature type="compositionally biased region" description="Basic and acidic residues" evidence="17">
    <location>
        <begin position="512"/>
        <end position="522"/>
    </location>
</feature>
<dbReference type="InterPro" id="IPR038718">
    <property type="entry name" value="SNF2-like_sf"/>
</dbReference>
<evidence type="ECO:0000256" key="11">
    <source>
        <dbReference type="ARBA" id="ARBA00023159"/>
    </source>
</evidence>
<comment type="function">
    <text evidence="14">Catalytic component of the SWR1 complex which mediates the ATP-dependent exchange of histone H2A for the H2A variant HZT1 leading to transcriptional regulation of selected genes by chromatin remodeling.</text>
</comment>
<feature type="compositionally biased region" description="Basic and acidic residues" evidence="17">
    <location>
        <begin position="356"/>
        <end position="365"/>
    </location>
</feature>
<keyword evidence="10" id="KW-0238">DNA-binding</keyword>
<dbReference type="PROSITE" id="PS51194">
    <property type="entry name" value="HELICASE_CTER"/>
    <property type="match status" value="1"/>
</dbReference>
<dbReference type="InterPro" id="IPR050520">
    <property type="entry name" value="INO80/SWR1_helicase"/>
</dbReference>
<dbReference type="GO" id="GO:0005524">
    <property type="term" value="F:ATP binding"/>
    <property type="evidence" value="ECO:0007669"/>
    <property type="project" value="UniProtKB-KW"/>
</dbReference>
<feature type="compositionally biased region" description="Acidic residues" evidence="17">
    <location>
        <begin position="466"/>
        <end position="488"/>
    </location>
</feature>
<dbReference type="InterPro" id="IPR001650">
    <property type="entry name" value="Helicase_C-like"/>
</dbReference>
<feature type="domain" description="HSA" evidence="20">
    <location>
        <begin position="183"/>
        <end position="255"/>
    </location>
</feature>
<dbReference type="PROSITE" id="PS51192">
    <property type="entry name" value="HELICASE_ATP_BIND_1"/>
    <property type="match status" value="1"/>
</dbReference>
<name>A0AAV5QNX5_9ASCO</name>
<evidence type="ECO:0000256" key="3">
    <source>
        <dbReference type="ARBA" id="ARBA00012551"/>
    </source>
</evidence>
<dbReference type="CDD" id="cd18003">
    <property type="entry name" value="DEXQc_SRCAP"/>
    <property type="match status" value="1"/>
</dbReference>